<evidence type="ECO:0000313" key="7">
    <source>
        <dbReference type="EMBL" id="MBB5323719.1"/>
    </source>
</evidence>
<dbReference type="EMBL" id="JACHEP010000002">
    <property type="protein sequence ID" value="MBB5323719.1"/>
    <property type="molecule type" value="Genomic_DNA"/>
</dbReference>
<evidence type="ECO:0000259" key="6">
    <source>
        <dbReference type="SMART" id="SM00983"/>
    </source>
</evidence>
<dbReference type="GO" id="GO:0030975">
    <property type="term" value="F:thiamine binding"/>
    <property type="evidence" value="ECO:0007669"/>
    <property type="project" value="InterPro"/>
</dbReference>
<keyword evidence="1 7" id="KW-0808">Transferase</keyword>
<dbReference type="GO" id="GO:0016301">
    <property type="term" value="F:kinase activity"/>
    <property type="evidence" value="ECO:0007669"/>
    <property type="project" value="UniProtKB-KW"/>
</dbReference>
<proteinExistence type="predicted"/>
<dbReference type="InterPro" id="IPR007371">
    <property type="entry name" value="TPK_catalytic"/>
</dbReference>
<dbReference type="AlphaFoldDB" id="A0A7W8INJ6"/>
<gene>
    <name evidence="7" type="ORF">HNQ34_000811</name>
</gene>
<dbReference type="Gene3D" id="3.40.50.10240">
    <property type="entry name" value="Thiamin pyrophosphokinase, catalytic domain"/>
    <property type="match status" value="1"/>
</dbReference>
<keyword evidence="2" id="KW-0547">Nucleotide-binding</keyword>
<comment type="caution">
    <text evidence="7">The sequence shown here is derived from an EMBL/GenBank/DDBJ whole genome shotgun (WGS) entry which is preliminary data.</text>
</comment>
<dbReference type="PANTHER" id="PTHR41299:SF1">
    <property type="entry name" value="THIAMINE PYROPHOSPHOKINASE"/>
    <property type="match status" value="1"/>
</dbReference>
<dbReference type="NCBIfam" id="TIGR01378">
    <property type="entry name" value="thi_PPkinase"/>
    <property type="match status" value="1"/>
</dbReference>
<evidence type="ECO:0000313" key="8">
    <source>
        <dbReference type="Proteomes" id="UP000520011"/>
    </source>
</evidence>
<dbReference type="RefSeq" id="WP_183251738.1">
    <property type="nucleotide sequence ID" value="NZ_JACHEP010000002.1"/>
</dbReference>
<dbReference type="GO" id="GO:0005524">
    <property type="term" value="F:ATP binding"/>
    <property type="evidence" value="ECO:0007669"/>
    <property type="project" value="UniProtKB-KW"/>
</dbReference>
<dbReference type="Pfam" id="PF04265">
    <property type="entry name" value="TPK_B1_binding"/>
    <property type="match status" value="1"/>
</dbReference>
<keyword evidence="4" id="KW-0067">ATP-binding</keyword>
<protein>
    <recommendedName>
        <fullName evidence="5">Thiamine diphosphokinase</fullName>
        <ecNumber evidence="5">2.7.6.2</ecNumber>
    </recommendedName>
</protein>
<dbReference type="EC" id="2.7.6.2" evidence="5"/>
<feature type="domain" description="Thiamin pyrophosphokinase thiamin-binding" evidence="6">
    <location>
        <begin position="140"/>
        <end position="205"/>
    </location>
</feature>
<dbReference type="SUPFAM" id="SSF63999">
    <property type="entry name" value="Thiamin pyrophosphokinase, catalytic domain"/>
    <property type="match status" value="1"/>
</dbReference>
<evidence type="ECO:0000256" key="4">
    <source>
        <dbReference type="ARBA" id="ARBA00022840"/>
    </source>
</evidence>
<dbReference type="InterPro" id="IPR036759">
    <property type="entry name" value="TPK_catalytic_sf"/>
</dbReference>
<dbReference type="GO" id="GO:0006772">
    <property type="term" value="P:thiamine metabolic process"/>
    <property type="evidence" value="ECO:0007669"/>
    <property type="project" value="UniProtKB-UniRule"/>
</dbReference>
<accession>A0A7W8INJ6</accession>
<sequence length="218" mass="24519">MILHIVGGGPDEFIPSLHHYHGDNVQWIGVDRGVMALLRTGIRPIKAFGDFDSISGQELEYVQSVLDDLDVWPSEKDKTDMEIALEWAVEQEEADLIRLFGATGGRIDHLFGNVQLLAKYMNKRIEIIDKQNVVTVHSPSTYSVLRDEHRYISFIPLSYEVKGITLKGFKYPLTNCHIQLGSTLCISNELIQSSGTFSFSEGILMMVRSKDKDLGGDF</sequence>
<dbReference type="SMART" id="SM00983">
    <property type="entry name" value="TPK_B1_binding"/>
    <property type="match status" value="1"/>
</dbReference>
<name>A0A7W8INJ6_9BACL</name>
<reference evidence="7 8" key="1">
    <citation type="submission" date="2020-08" db="EMBL/GenBank/DDBJ databases">
        <title>Genomic Encyclopedia of Type Strains, Phase IV (KMG-IV): sequencing the most valuable type-strain genomes for metagenomic binning, comparative biology and taxonomic classification.</title>
        <authorList>
            <person name="Goeker M."/>
        </authorList>
    </citation>
    <scope>NUCLEOTIDE SEQUENCE [LARGE SCALE GENOMIC DNA]</scope>
    <source>
        <strain evidence="7 8">DSM 16325</strain>
    </source>
</reference>
<organism evidence="7 8">
    <name type="scientific">Anoxybacteroides tepidamans</name>
    <dbReference type="NCBI Taxonomy" id="265948"/>
    <lineage>
        <taxon>Bacteria</taxon>
        <taxon>Bacillati</taxon>
        <taxon>Bacillota</taxon>
        <taxon>Bacilli</taxon>
        <taxon>Bacillales</taxon>
        <taxon>Anoxybacillaceae</taxon>
        <taxon>Anoxybacteroides</taxon>
    </lineage>
</organism>
<dbReference type="SUPFAM" id="SSF63862">
    <property type="entry name" value="Thiamin pyrophosphokinase, substrate-binding domain"/>
    <property type="match status" value="1"/>
</dbReference>
<dbReference type="PANTHER" id="PTHR41299">
    <property type="entry name" value="THIAMINE PYROPHOSPHOKINASE"/>
    <property type="match status" value="1"/>
</dbReference>
<dbReference type="GO" id="GO:0004788">
    <property type="term" value="F:thiamine diphosphokinase activity"/>
    <property type="evidence" value="ECO:0007669"/>
    <property type="project" value="UniProtKB-UniRule"/>
</dbReference>
<evidence type="ECO:0000256" key="2">
    <source>
        <dbReference type="ARBA" id="ARBA00022741"/>
    </source>
</evidence>
<dbReference type="CDD" id="cd07995">
    <property type="entry name" value="TPK"/>
    <property type="match status" value="1"/>
</dbReference>
<evidence type="ECO:0000256" key="1">
    <source>
        <dbReference type="ARBA" id="ARBA00022679"/>
    </source>
</evidence>
<dbReference type="InterPro" id="IPR006282">
    <property type="entry name" value="Thi_PPkinase"/>
</dbReference>
<dbReference type="InterPro" id="IPR053149">
    <property type="entry name" value="TPK"/>
</dbReference>
<keyword evidence="8" id="KW-1185">Reference proteome</keyword>
<dbReference type="GO" id="GO:0009229">
    <property type="term" value="P:thiamine diphosphate biosynthetic process"/>
    <property type="evidence" value="ECO:0007669"/>
    <property type="project" value="InterPro"/>
</dbReference>
<evidence type="ECO:0000256" key="3">
    <source>
        <dbReference type="ARBA" id="ARBA00022777"/>
    </source>
</evidence>
<evidence type="ECO:0000256" key="5">
    <source>
        <dbReference type="NCBIfam" id="TIGR01378"/>
    </source>
</evidence>
<dbReference type="Pfam" id="PF04263">
    <property type="entry name" value="TPK_catalytic"/>
    <property type="match status" value="1"/>
</dbReference>
<dbReference type="InterPro" id="IPR007373">
    <property type="entry name" value="Thiamin_PyroPKinase_B1-bd"/>
</dbReference>
<keyword evidence="3 7" id="KW-0418">Kinase</keyword>
<dbReference type="InterPro" id="IPR036371">
    <property type="entry name" value="TPK_B1-bd_sf"/>
</dbReference>
<dbReference type="Proteomes" id="UP000520011">
    <property type="component" value="Unassembled WGS sequence"/>
</dbReference>